<dbReference type="OrthoDB" id="9799347at2"/>
<keyword evidence="5" id="KW-0472">Membrane</keyword>
<keyword evidence="5" id="KW-1133">Transmembrane helix</keyword>
<dbReference type="PROSITE" id="PS51352">
    <property type="entry name" value="THIOREDOXIN_2"/>
    <property type="match status" value="1"/>
</dbReference>
<sequence length="274" mass="30169">MNSLDRSIALGPLGVSLGQLLLIVAMIVALIVGAWVGRRRQISVGDVLFNALLIGVIGARIVFVARYWQSYDTFWSWLDIRDRGFESLAGLAIAFTYLAWRFWRQPAMRRPLGAAVLSGALAWSMTAGALTLTAPRGASLPAIPLAALDGSPVALPTVLQASDRPMVVNLWASWCPPCRREMPMLEQAQQARNDVSFVFVNQGESVDAIETFLQRESLSLDHLYRDPDMTFGREVGAMAMPTTLYYDADGQLVDTHFGELSRATLDRSLERIAP</sequence>
<proteinExistence type="predicted"/>
<dbReference type="GO" id="GO:0005886">
    <property type="term" value="C:plasma membrane"/>
    <property type="evidence" value="ECO:0007669"/>
    <property type="project" value="InterPro"/>
</dbReference>
<evidence type="ECO:0000256" key="1">
    <source>
        <dbReference type="ARBA" id="ARBA00004196"/>
    </source>
</evidence>
<accession>A0A1I1JMB5</accession>
<evidence type="ECO:0000256" key="4">
    <source>
        <dbReference type="ARBA" id="ARBA00023284"/>
    </source>
</evidence>
<dbReference type="InterPro" id="IPR001640">
    <property type="entry name" value="Lgt"/>
</dbReference>
<feature type="transmembrane region" description="Helical" evidence="5">
    <location>
        <begin position="83"/>
        <end position="100"/>
    </location>
</feature>
<dbReference type="SUPFAM" id="SSF52833">
    <property type="entry name" value="Thioredoxin-like"/>
    <property type="match status" value="1"/>
</dbReference>
<keyword evidence="2" id="KW-0201">Cytochrome c-type biogenesis</keyword>
<name>A0A1I1JMB5_9GAMM</name>
<feature type="transmembrane region" description="Helical" evidence="5">
    <location>
        <begin position="12"/>
        <end position="35"/>
    </location>
</feature>
<dbReference type="InterPro" id="IPR013766">
    <property type="entry name" value="Thioredoxin_domain"/>
</dbReference>
<dbReference type="Gene3D" id="3.40.30.10">
    <property type="entry name" value="Glutaredoxin"/>
    <property type="match status" value="1"/>
</dbReference>
<protein>
    <submittedName>
        <fullName evidence="7">Thiol-disulfide isomerase or thioredoxin</fullName>
    </submittedName>
</protein>
<dbReference type="AlphaFoldDB" id="A0A1I1JMB5"/>
<evidence type="ECO:0000256" key="3">
    <source>
        <dbReference type="ARBA" id="ARBA00023157"/>
    </source>
</evidence>
<dbReference type="CDD" id="cd02966">
    <property type="entry name" value="TlpA_like_family"/>
    <property type="match status" value="1"/>
</dbReference>
<comment type="subcellular location">
    <subcellularLocation>
        <location evidence="1">Cell envelope</location>
    </subcellularLocation>
</comment>
<feature type="transmembrane region" description="Helical" evidence="5">
    <location>
        <begin position="47"/>
        <end position="68"/>
    </location>
</feature>
<dbReference type="InterPro" id="IPR036249">
    <property type="entry name" value="Thioredoxin-like_sf"/>
</dbReference>
<organism evidence="7 8">
    <name type="scientific">Kushneria avicenniae</name>
    <dbReference type="NCBI Taxonomy" id="402385"/>
    <lineage>
        <taxon>Bacteria</taxon>
        <taxon>Pseudomonadati</taxon>
        <taxon>Pseudomonadota</taxon>
        <taxon>Gammaproteobacteria</taxon>
        <taxon>Oceanospirillales</taxon>
        <taxon>Halomonadaceae</taxon>
        <taxon>Kushneria</taxon>
    </lineage>
</organism>
<feature type="transmembrane region" description="Helical" evidence="5">
    <location>
        <begin position="112"/>
        <end position="132"/>
    </location>
</feature>
<dbReference type="EMBL" id="FOLY01000003">
    <property type="protein sequence ID" value="SFC49727.1"/>
    <property type="molecule type" value="Genomic_DNA"/>
</dbReference>
<dbReference type="GO" id="GO:0042158">
    <property type="term" value="P:lipoprotein biosynthetic process"/>
    <property type="evidence" value="ECO:0007669"/>
    <property type="project" value="InterPro"/>
</dbReference>
<dbReference type="InterPro" id="IPR013740">
    <property type="entry name" value="Redoxin"/>
</dbReference>
<dbReference type="GO" id="GO:0017004">
    <property type="term" value="P:cytochrome complex assembly"/>
    <property type="evidence" value="ECO:0007669"/>
    <property type="project" value="UniProtKB-KW"/>
</dbReference>
<keyword evidence="4" id="KW-0676">Redox-active center</keyword>
<evidence type="ECO:0000313" key="7">
    <source>
        <dbReference type="EMBL" id="SFC49727.1"/>
    </source>
</evidence>
<dbReference type="GO" id="GO:0030313">
    <property type="term" value="C:cell envelope"/>
    <property type="evidence" value="ECO:0007669"/>
    <property type="project" value="UniProtKB-SubCell"/>
</dbReference>
<dbReference type="GO" id="GO:0015036">
    <property type="term" value="F:disulfide oxidoreductase activity"/>
    <property type="evidence" value="ECO:0007669"/>
    <property type="project" value="UniProtKB-ARBA"/>
</dbReference>
<dbReference type="PANTHER" id="PTHR42852:SF6">
    <property type="entry name" value="THIOL:DISULFIDE INTERCHANGE PROTEIN DSBE"/>
    <property type="match status" value="1"/>
</dbReference>
<dbReference type="Pfam" id="PF08534">
    <property type="entry name" value="Redoxin"/>
    <property type="match status" value="1"/>
</dbReference>
<feature type="domain" description="Thioredoxin" evidence="6">
    <location>
        <begin position="134"/>
        <end position="274"/>
    </location>
</feature>
<dbReference type="STRING" id="402385.SAMN05421848_1652"/>
<evidence type="ECO:0000256" key="5">
    <source>
        <dbReference type="SAM" id="Phobius"/>
    </source>
</evidence>
<keyword evidence="5" id="KW-0812">Transmembrane</keyword>
<reference evidence="8" key="1">
    <citation type="submission" date="2016-10" db="EMBL/GenBank/DDBJ databases">
        <authorList>
            <person name="Varghese N."/>
            <person name="Submissions S."/>
        </authorList>
    </citation>
    <scope>NUCLEOTIDE SEQUENCE [LARGE SCALE GENOMIC DNA]</scope>
    <source>
        <strain evidence="8">DSM 23439</strain>
    </source>
</reference>
<dbReference type="InterPro" id="IPR050553">
    <property type="entry name" value="Thioredoxin_ResA/DsbE_sf"/>
</dbReference>
<dbReference type="GO" id="GO:0008961">
    <property type="term" value="F:phosphatidylglycerol-prolipoprotein diacylglyceryl transferase activity"/>
    <property type="evidence" value="ECO:0007669"/>
    <property type="project" value="InterPro"/>
</dbReference>
<dbReference type="InterPro" id="IPR017937">
    <property type="entry name" value="Thioredoxin_CS"/>
</dbReference>
<evidence type="ECO:0000256" key="2">
    <source>
        <dbReference type="ARBA" id="ARBA00022748"/>
    </source>
</evidence>
<keyword evidence="8" id="KW-1185">Reference proteome</keyword>
<gene>
    <name evidence="7" type="ORF">SAMN05421848_1652</name>
</gene>
<dbReference type="PROSITE" id="PS00194">
    <property type="entry name" value="THIOREDOXIN_1"/>
    <property type="match status" value="1"/>
</dbReference>
<dbReference type="GO" id="GO:0016853">
    <property type="term" value="F:isomerase activity"/>
    <property type="evidence" value="ECO:0007669"/>
    <property type="project" value="UniProtKB-KW"/>
</dbReference>
<dbReference type="Pfam" id="PF01790">
    <property type="entry name" value="LGT"/>
    <property type="match status" value="1"/>
</dbReference>
<evidence type="ECO:0000313" key="8">
    <source>
        <dbReference type="Proteomes" id="UP000199046"/>
    </source>
</evidence>
<evidence type="ECO:0000259" key="6">
    <source>
        <dbReference type="PROSITE" id="PS51352"/>
    </source>
</evidence>
<dbReference type="PANTHER" id="PTHR42852">
    <property type="entry name" value="THIOL:DISULFIDE INTERCHANGE PROTEIN DSBE"/>
    <property type="match status" value="1"/>
</dbReference>
<dbReference type="Proteomes" id="UP000199046">
    <property type="component" value="Unassembled WGS sequence"/>
</dbReference>
<keyword evidence="3" id="KW-1015">Disulfide bond</keyword>
<dbReference type="RefSeq" id="WP_090132801.1">
    <property type="nucleotide sequence ID" value="NZ_FOLY01000003.1"/>
</dbReference>
<keyword evidence="7" id="KW-0413">Isomerase</keyword>